<dbReference type="RefSeq" id="XP_068361232.1">
    <property type="nucleotide sequence ID" value="XM_068503221.1"/>
</dbReference>
<name>A0A1J4KB18_9EUKA</name>
<keyword evidence="3" id="KW-1185">Reference proteome</keyword>
<reference evidence="2" key="1">
    <citation type="submission" date="2016-10" db="EMBL/GenBank/DDBJ databases">
        <authorList>
            <person name="Benchimol M."/>
            <person name="Almeida L.G."/>
            <person name="Vasconcelos A.T."/>
            <person name="Perreira-Neves A."/>
            <person name="Rosa I.A."/>
            <person name="Tasca T."/>
            <person name="Bogo M.R."/>
            <person name="de Souza W."/>
        </authorList>
    </citation>
    <scope>NUCLEOTIDE SEQUENCE [LARGE SCALE GENOMIC DNA]</scope>
    <source>
        <strain evidence="2">K</strain>
    </source>
</reference>
<dbReference type="GeneID" id="94837925"/>
<evidence type="ECO:0000256" key="1">
    <source>
        <dbReference type="SAM" id="MobiDB-lite"/>
    </source>
</evidence>
<organism evidence="2 3">
    <name type="scientific">Tritrichomonas foetus</name>
    <dbReference type="NCBI Taxonomy" id="1144522"/>
    <lineage>
        <taxon>Eukaryota</taxon>
        <taxon>Metamonada</taxon>
        <taxon>Parabasalia</taxon>
        <taxon>Tritrichomonadida</taxon>
        <taxon>Tritrichomonadidae</taxon>
        <taxon>Tritrichomonas</taxon>
    </lineage>
</organism>
<gene>
    <name evidence="2" type="ORF">TRFO_23556</name>
</gene>
<feature type="compositionally biased region" description="Polar residues" evidence="1">
    <location>
        <begin position="281"/>
        <end position="304"/>
    </location>
</feature>
<protein>
    <submittedName>
        <fullName evidence="2">Uncharacterized protein</fullName>
    </submittedName>
</protein>
<dbReference type="VEuPathDB" id="TrichDB:TRFO_23556"/>
<feature type="region of interest" description="Disordered" evidence="1">
    <location>
        <begin position="271"/>
        <end position="321"/>
    </location>
</feature>
<feature type="compositionally biased region" description="Basic and acidic residues" evidence="1">
    <location>
        <begin position="308"/>
        <end position="319"/>
    </location>
</feature>
<accession>A0A1J4KB18</accession>
<dbReference type="AlphaFoldDB" id="A0A1J4KB18"/>
<dbReference type="Proteomes" id="UP000179807">
    <property type="component" value="Unassembled WGS sequence"/>
</dbReference>
<evidence type="ECO:0000313" key="2">
    <source>
        <dbReference type="EMBL" id="OHT08096.1"/>
    </source>
</evidence>
<sequence length="389" mass="44634">MSLKFSNKKPFKHNIMMFTKTKTPNEFTLPARASLPHEHDSEKFQKDANFQFLRVSLLNNPATSIPKNEIKRLFELRDSYNDQVQAAEARYEIEAFERKIAGKPPPSMPEIPFPSGLNYDIVRANEPSSAVRMYSPTKTRSNRKSNIKARAVTSLTTNRQMIHRCACCNPDPPTSPHVPVKPRNGSSHWQVLDEPLLPSQPPNTYVEPSKPSPFYNPSKKSLNITIPIIVDDLVEKTETMDEKFENTMKHKIMLEKRARTKLLHNRALANREAMRKRQQDTSDLANRSGQLKAQSRLSTRNSNIARARAKERESQKVSSEDLEAMEELKQYDEAMWNNYRLQRKDDPISRLLSQDVFTMQSGHQSLMKLPTITADDYLGKNDPSLIIAE</sequence>
<evidence type="ECO:0000313" key="3">
    <source>
        <dbReference type="Proteomes" id="UP000179807"/>
    </source>
</evidence>
<comment type="caution">
    <text evidence="2">The sequence shown here is derived from an EMBL/GenBank/DDBJ whole genome shotgun (WGS) entry which is preliminary data.</text>
</comment>
<proteinExistence type="predicted"/>
<dbReference type="EMBL" id="MLAK01000678">
    <property type="protein sequence ID" value="OHT08096.1"/>
    <property type="molecule type" value="Genomic_DNA"/>
</dbReference>